<dbReference type="OrthoDB" id="9784009at2"/>
<protein>
    <submittedName>
        <fullName evidence="3">Beta-lactamase</fullName>
    </submittedName>
</protein>
<dbReference type="RefSeq" id="WP_025163544.1">
    <property type="nucleotide sequence ID" value="NZ_AWSQ01000001.1"/>
</dbReference>
<evidence type="ECO:0000313" key="3">
    <source>
        <dbReference type="EMBL" id="KFX70728.1"/>
    </source>
</evidence>
<dbReference type="FunFam" id="3.60.15.10:FF:000033">
    <property type="entry name" value="MBL fold metallo-hydrolase"/>
    <property type="match status" value="1"/>
</dbReference>
<reference evidence="3 4" key="1">
    <citation type="journal article" date="2014" name="Genome Announc.">
        <title>Draft Genome Sequence of Petroleum Oil-Degrading Marine Bacterium Pseudomonas taeanensis Strain MS-3, Isolated from a Crude Oil-Contaminated Seashore.</title>
        <authorList>
            <person name="Lee S.Y."/>
            <person name="Kim S.H."/>
            <person name="Lee D.G."/>
            <person name="Shin S."/>
            <person name="Yun S.H."/>
            <person name="Choi C.W."/>
            <person name="Chung Y.H."/>
            <person name="Choi J.S."/>
            <person name="Kahng H.Y."/>
            <person name="Kim S.I."/>
        </authorList>
    </citation>
    <scope>NUCLEOTIDE SEQUENCE [LARGE SCALE GENOMIC DNA]</scope>
    <source>
        <strain evidence="3 4">MS-3</strain>
    </source>
</reference>
<dbReference type="GO" id="GO:0050313">
    <property type="term" value="F:sulfur dioxygenase activity"/>
    <property type="evidence" value="ECO:0007669"/>
    <property type="project" value="InterPro"/>
</dbReference>
<dbReference type="EMBL" id="AWSQ01000001">
    <property type="protein sequence ID" value="KFX70728.1"/>
    <property type="molecule type" value="Genomic_DNA"/>
</dbReference>
<sequence length="287" mass="31747">MSPEIVAFFDPATSTYSYVVSDPASKRCAIIDPVLDYDPAAGRISLDNAERLIAYVYEQGLAVDWLLDTHVHADHLSAAAYLKHQLGGRLAIGERVTLVQSNFAKLFNAGSEFATDGRQFDQLFRDDECFSIGAISARALHTPGHTPGCMTYLIGDAAFVGDTLFMPDYGTARCDFPGGDARSLYRSIRRLFELPGATRMYMCHDYKAPGRDHHLYQTTVAEQRADNVHVHDGIDEETFVAMRRARDAELNMPALILPSVQVNMRGGELPPAEGNGIRYLKIPVDVF</sequence>
<evidence type="ECO:0000313" key="4">
    <source>
        <dbReference type="Proteomes" id="UP000030063"/>
    </source>
</evidence>
<name>A0A0A1YP43_9PSED</name>
<dbReference type="GO" id="GO:0006749">
    <property type="term" value="P:glutathione metabolic process"/>
    <property type="evidence" value="ECO:0007669"/>
    <property type="project" value="InterPro"/>
</dbReference>
<dbReference type="Pfam" id="PF00753">
    <property type="entry name" value="Lactamase_B"/>
    <property type="match status" value="1"/>
</dbReference>
<evidence type="ECO:0000256" key="1">
    <source>
        <dbReference type="ARBA" id="ARBA00022723"/>
    </source>
</evidence>
<keyword evidence="4" id="KW-1185">Reference proteome</keyword>
<dbReference type="STRING" id="1395571.TMS3_0101925"/>
<dbReference type="SUPFAM" id="SSF56281">
    <property type="entry name" value="Metallo-hydrolase/oxidoreductase"/>
    <property type="match status" value="1"/>
</dbReference>
<dbReference type="AlphaFoldDB" id="A0A0A1YP43"/>
<dbReference type="InterPro" id="IPR051682">
    <property type="entry name" value="Mito_Persulfide_Diox"/>
</dbReference>
<dbReference type="PANTHER" id="PTHR43084">
    <property type="entry name" value="PERSULFIDE DIOXYGENASE ETHE1"/>
    <property type="match status" value="1"/>
</dbReference>
<feature type="domain" description="Metallo-beta-lactamase" evidence="2">
    <location>
        <begin position="14"/>
        <end position="204"/>
    </location>
</feature>
<dbReference type="SMART" id="SM00849">
    <property type="entry name" value="Lactamase_B"/>
    <property type="match status" value="1"/>
</dbReference>
<dbReference type="PANTHER" id="PTHR43084:SF1">
    <property type="entry name" value="PERSULFIDE DIOXYGENASE ETHE1, MITOCHONDRIAL"/>
    <property type="match status" value="1"/>
</dbReference>
<comment type="caution">
    <text evidence="3">The sequence shown here is derived from an EMBL/GenBank/DDBJ whole genome shotgun (WGS) entry which is preliminary data.</text>
</comment>
<dbReference type="Gene3D" id="3.60.15.10">
    <property type="entry name" value="Ribonuclease Z/Hydroxyacylglutathione hydrolase-like"/>
    <property type="match status" value="1"/>
</dbReference>
<proteinExistence type="predicted"/>
<dbReference type="InterPro" id="IPR001279">
    <property type="entry name" value="Metallo-B-lactamas"/>
</dbReference>
<organism evidence="3 4">
    <name type="scientific">Pseudomonas taeanensis MS-3</name>
    <dbReference type="NCBI Taxonomy" id="1395571"/>
    <lineage>
        <taxon>Bacteria</taxon>
        <taxon>Pseudomonadati</taxon>
        <taxon>Pseudomonadota</taxon>
        <taxon>Gammaproteobacteria</taxon>
        <taxon>Pseudomonadales</taxon>
        <taxon>Pseudomonadaceae</taxon>
        <taxon>Pseudomonas</taxon>
    </lineage>
</organism>
<dbReference type="GO" id="GO:0070813">
    <property type="term" value="P:hydrogen sulfide metabolic process"/>
    <property type="evidence" value="ECO:0007669"/>
    <property type="project" value="TreeGrafter"/>
</dbReference>
<dbReference type="eggNOG" id="COG0491">
    <property type="taxonomic scope" value="Bacteria"/>
</dbReference>
<dbReference type="GO" id="GO:0046872">
    <property type="term" value="F:metal ion binding"/>
    <property type="evidence" value="ECO:0007669"/>
    <property type="project" value="UniProtKB-KW"/>
</dbReference>
<dbReference type="InterPro" id="IPR036866">
    <property type="entry name" value="RibonucZ/Hydroxyglut_hydro"/>
</dbReference>
<dbReference type="CDD" id="cd07724">
    <property type="entry name" value="POD-like_MBL-fold"/>
    <property type="match status" value="1"/>
</dbReference>
<gene>
    <name evidence="3" type="ORF">TMS3_0101925</name>
</gene>
<evidence type="ECO:0000259" key="2">
    <source>
        <dbReference type="SMART" id="SM00849"/>
    </source>
</evidence>
<keyword evidence="1" id="KW-0479">Metal-binding</keyword>
<accession>A0A0A1YP43</accession>
<dbReference type="InterPro" id="IPR044528">
    <property type="entry name" value="POD-like_MBL-fold"/>
</dbReference>
<dbReference type="Proteomes" id="UP000030063">
    <property type="component" value="Unassembled WGS sequence"/>
</dbReference>